<evidence type="ECO:0000313" key="2">
    <source>
        <dbReference type="EMBL" id="MCC2222671.1"/>
    </source>
</evidence>
<accession>A0AAE3JD64</accession>
<evidence type="ECO:0000313" key="3">
    <source>
        <dbReference type="Proteomes" id="UP001198200"/>
    </source>
</evidence>
<evidence type="ECO:0000259" key="1">
    <source>
        <dbReference type="Pfam" id="PF16227"/>
    </source>
</evidence>
<organism evidence="2 3">
    <name type="scientific">Anthropogastromicrobium aceti</name>
    <dbReference type="NCBI Taxonomy" id="2981768"/>
    <lineage>
        <taxon>Bacteria</taxon>
        <taxon>Bacillati</taxon>
        <taxon>Bacillota</taxon>
        <taxon>Clostridia</taxon>
        <taxon>Lachnospirales</taxon>
        <taxon>Lachnospiraceae</taxon>
        <taxon>Anthropogastromicrobium</taxon>
    </lineage>
</organism>
<dbReference type="Pfam" id="PF16227">
    <property type="entry name" value="DUF4886"/>
    <property type="match status" value="1"/>
</dbReference>
<comment type="caution">
    <text evidence="2">The sequence shown here is derived from an EMBL/GenBank/DDBJ whole genome shotgun (WGS) entry which is preliminary data.</text>
</comment>
<dbReference type="InterPro" id="IPR036514">
    <property type="entry name" value="SGNH_hydro_sf"/>
</dbReference>
<dbReference type="SUPFAM" id="SSF52266">
    <property type="entry name" value="SGNH hydrolase"/>
    <property type="match status" value="1"/>
</dbReference>
<protein>
    <submittedName>
        <fullName evidence="2">DUF4886 domain-containing protein</fullName>
    </submittedName>
</protein>
<gene>
    <name evidence="2" type="ORF">LKD48_13745</name>
</gene>
<name>A0AAE3JD64_9FIRM</name>
<proteinExistence type="predicted"/>
<dbReference type="EMBL" id="JAJEQN010000044">
    <property type="protein sequence ID" value="MCC2222671.1"/>
    <property type="molecule type" value="Genomic_DNA"/>
</dbReference>
<dbReference type="Proteomes" id="UP001198200">
    <property type="component" value="Unassembled WGS sequence"/>
</dbReference>
<keyword evidence="3" id="KW-1185">Reference proteome</keyword>
<dbReference type="InterPro" id="IPR032616">
    <property type="entry name" value="DUF4886"/>
</dbReference>
<dbReference type="RefSeq" id="WP_308732305.1">
    <property type="nucleotide sequence ID" value="NZ_JAJEQN010000044.1"/>
</dbReference>
<sequence>MEIYKILVIGNSFGEDATHFLHDLALTRGINTKVVNLYIGGCSLERHWRNIENEAKDYEYQLNGKATGNKVSIQDALAEEKWDYIVTQQSSHDSGWLDTYEPFMGWIAEYIKKEAPWAKFMLQETWAYEVDSKHDCFARYHRDQDEMYQKLRANYYKEAQKYGLDLIPCGDVIQTLRKEKEFNVREGGISLCRDGFHMNYLYGRYALACTWLAKIFGEEAGKISNEFLAESAGMQDFALLGKIRKIAEQVCWNK</sequence>
<dbReference type="Gene3D" id="3.40.50.1110">
    <property type="entry name" value="SGNH hydrolase"/>
    <property type="match status" value="1"/>
</dbReference>
<dbReference type="AlphaFoldDB" id="A0AAE3JD64"/>
<reference evidence="2 3" key="1">
    <citation type="submission" date="2021-10" db="EMBL/GenBank/DDBJ databases">
        <title>Anaerobic single-cell dispensing facilitates the cultivation of human gut bacteria.</title>
        <authorList>
            <person name="Afrizal A."/>
        </authorList>
    </citation>
    <scope>NUCLEOTIDE SEQUENCE [LARGE SCALE GENOMIC DNA]</scope>
    <source>
        <strain evidence="2 3">CLA-AA-H224</strain>
    </source>
</reference>
<feature type="domain" description="DUF4886" evidence="1">
    <location>
        <begin position="5"/>
        <end position="222"/>
    </location>
</feature>